<keyword evidence="1" id="KW-0175">Coiled coil</keyword>
<protein>
    <submittedName>
        <fullName evidence="2">Unnamed protein product</fullName>
    </submittedName>
</protein>
<evidence type="ECO:0000256" key="1">
    <source>
        <dbReference type="SAM" id="Coils"/>
    </source>
</evidence>
<feature type="coiled-coil region" evidence="1">
    <location>
        <begin position="18"/>
        <end position="48"/>
    </location>
</feature>
<reference evidence="2" key="1">
    <citation type="submission" date="2023-04" db="EMBL/GenBank/DDBJ databases">
        <title>Phytophthora fragariaefolia NBRC 109709.</title>
        <authorList>
            <person name="Ichikawa N."/>
            <person name="Sato H."/>
            <person name="Tonouchi N."/>
        </authorList>
    </citation>
    <scope>NUCLEOTIDE SEQUENCE</scope>
    <source>
        <strain evidence="2">NBRC 109709</strain>
    </source>
</reference>
<organism evidence="2 3">
    <name type="scientific">Phytophthora fragariaefolia</name>
    <dbReference type="NCBI Taxonomy" id="1490495"/>
    <lineage>
        <taxon>Eukaryota</taxon>
        <taxon>Sar</taxon>
        <taxon>Stramenopiles</taxon>
        <taxon>Oomycota</taxon>
        <taxon>Peronosporomycetes</taxon>
        <taxon>Peronosporales</taxon>
        <taxon>Peronosporaceae</taxon>
        <taxon>Phytophthora</taxon>
    </lineage>
</organism>
<dbReference type="AlphaFoldDB" id="A0A9W6YKH0"/>
<name>A0A9W6YKH0_9STRA</name>
<evidence type="ECO:0000313" key="3">
    <source>
        <dbReference type="Proteomes" id="UP001165121"/>
    </source>
</evidence>
<keyword evidence="3" id="KW-1185">Reference proteome</keyword>
<proteinExistence type="predicted"/>
<comment type="caution">
    <text evidence="2">The sequence shown here is derived from an EMBL/GenBank/DDBJ whole genome shotgun (WGS) entry which is preliminary data.</text>
</comment>
<dbReference type="EMBL" id="BSXT01008996">
    <property type="protein sequence ID" value="GMF68897.1"/>
    <property type="molecule type" value="Genomic_DNA"/>
</dbReference>
<dbReference type="OrthoDB" id="123682at2759"/>
<dbReference type="Proteomes" id="UP001165121">
    <property type="component" value="Unassembled WGS sequence"/>
</dbReference>
<accession>A0A9W6YKH0</accession>
<evidence type="ECO:0000313" key="2">
    <source>
        <dbReference type="EMBL" id="GMF68897.1"/>
    </source>
</evidence>
<sequence>MKDLLQSENDVTLAEFAKNFAKERQEIVERARQNLKEAQARQKEYYGRKRRQVVFKEGDLVLLDTKNLPLKTVN</sequence>
<gene>
    <name evidence="2" type="ORF">Pfra01_002847700</name>
</gene>